<dbReference type="EMBL" id="CM044707">
    <property type="protein sequence ID" value="KAI5653159.1"/>
    <property type="molecule type" value="Genomic_DNA"/>
</dbReference>
<accession>A0ACB9ZZ21</accession>
<comment type="caution">
    <text evidence="1">The sequence shown here is derived from an EMBL/GenBank/DDBJ whole genome shotgun (WGS) entry which is preliminary data.</text>
</comment>
<keyword evidence="2" id="KW-1185">Reference proteome</keyword>
<organism evidence="1 2">
    <name type="scientific">Catharanthus roseus</name>
    <name type="common">Madagascar periwinkle</name>
    <name type="synonym">Vinca rosea</name>
    <dbReference type="NCBI Taxonomy" id="4058"/>
    <lineage>
        <taxon>Eukaryota</taxon>
        <taxon>Viridiplantae</taxon>
        <taxon>Streptophyta</taxon>
        <taxon>Embryophyta</taxon>
        <taxon>Tracheophyta</taxon>
        <taxon>Spermatophyta</taxon>
        <taxon>Magnoliopsida</taxon>
        <taxon>eudicotyledons</taxon>
        <taxon>Gunneridae</taxon>
        <taxon>Pentapetalae</taxon>
        <taxon>asterids</taxon>
        <taxon>lamiids</taxon>
        <taxon>Gentianales</taxon>
        <taxon>Apocynaceae</taxon>
        <taxon>Rauvolfioideae</taxon>
        <taxon>Vinceae</taxon>
        <taxon>Catharanthinae</taxon>
        <taxon>Catharanthus</taxon>
    </lineage>
</organism>
<dbReference type="Proteomes" id="UP001060085">
    <property type="component" value="Linkage Group LG07"/>
</dbReference>
<sequence>MNNTTKSRIPCHVHSDRQEFIYAFLMKYEFLEGVAYLSLLPLSSSSLFSHFSCRIYCSQPLNSFCLFSFEAEILGLGTEVQAIKSTSGIQRIHVRHEGYDSLTTSIYGKKHMGSNPVADQLDYMALQRMKPPSTSMFSESILPIPPKLRLIASMQSYAPLQNQPYHQPNIFRADNNFSEGIKLEVADFYGDGHVDVFID</sequence>
<evidence type="ECO:0000313" key="2">
    <source>
        <dbReference type="Proteomes" id="UP001060085"/>
    </source>
</evidence>
<gene>
    <name evidence="1" type="ORF">M9H77_30346</name>
</gene>
<proteinExistence type="predicted"/>
<protein>
    <submittedName>
        <fullName evidence="1">Uncharacterized protein</fullName>
    </submittedName>
</protein>
<reference evidence="2" key="1">
    <citation type="journal article" date="2023" name="Nat. Plants">
        <title>Single-cell RNA sequencing provides a high-resolution roadmap for understanding the multicellular compartmentation of specialized metabolism.</title>
        <authorList>
            <person name="Sun S."/>
            <person name="Shen X."/>
            <person name="Li Y."/>
            <person name="Li Y."/>
            <person name="Wang S."/>
            <person name="Li R."/>
            <person name="Zhang H."/>
            <person name="Shen G."/>
            <person name="Guo B."/>
            <person name="Wei J."/>
            <person name="Xu J."/>
            <person name="St-Pierre B."/>
            <person name="Chen S."/>
            <person name="Sun C."/>
        </authorList>
    </citation>
    <scope>NUCLEOTIDE SEQUENCE [LARGE SCALE GENOMIC DNA]</scope>
</reference>
<evidence type="ECO:0000313" key="1">
    <source>
        <dbReference type="EMBL" id="KAI5653159.1"/>
    </source>
</evidence>
<name>A0ACB9ZZ21_CATRO</name>